<dbReference type="Proteomes" id="UP000028878">
    <property type="component" value="Unassembled WGS sequence"/>
</dbReference>
<evidence type="ECO:0000313" key="1">
    <source>
        <dbReference type="EMBL" id="CDN89992.1"/>
    </source>
</evidence>
<protein>
    <recommendedName>
        <fullName evidence="3">RNA-binding protein</fullName>
    </recommendedName>
</protein>
<keyword evidence="2" id="KW-1185">Reference proteome</keyword>
<dbReference type="InterPro" id="IPR035979">
    <property type="entry name" value="RBD_domain_sf"/>
</dbReference>
<accession>A0A1L1PJ29</accession>
<evidence type="ECO:0008006" key="3">
    <source>
        <dbReference type="Google" id="ProtNLM"/>
    </source>
</evidence>
<dbReference type="CDD" id="cd00590">
    <property type="entry name" value="RRM_SF"/>
    <property type="match status" value="1"/>
</dbReference>
<organism evidence="1 2">
    <name type="scientific">Hydrogenophaga intermedia</name>
    <dbReference type="NCBI Taxonomy" id="65786"/>
    <lineage>
        <taxon>Bacteria</taxon>
        <taxon>Pseudomonadati</taxon>
        <taxon>Pseudomonadota</taxon>
        <taxon>Betaproteobacteria</taxon>
        <taxon>Burkholderiales</taxon>
        <taxon>Comamonadaceae</taxon>
        <taxon>Hydrogenophaga</taxon>
    </lineage>
</organism>
<dbReference type="SUPFAM" id="SSF54928">
    <property type="entry name" value="RNA-binding domain, RBD"/>
    <property type="match status" value="1"/>
</dbReference>
<dbReference type="AlphaFoldDB" id="A0A1L1PJ29"/>
<dbReference type="EMBL" id="CCAE010000060">
    <property type="protein sequence ID" value="CDN89992.1"/>
    <property type="molecule type" value="Genomic_DNA"/>
</dbReference>
<reference evidence="2" key="1">
    <citation type="submission" date="2014-02" db="EMBL/GenBank/DDBJ databases">
        <authorList>
            <person name="Gan H."/>
        </authorList>
    </citation>
    <scope>NUCLEOTIDE SEQUENCE [LARGE SCALE GENOMIC DNA]</scope>
    <source>
        <strain evidence="2">S1</strain>
    </source>
</reference>
<proteinExistence type="predicted"/>
<gene>
    <name evidence="1" type="ORF">BN948_04432</name>
</gene>
<dbReference type="GO" id="GO:0003676">
    <property type="term" value="F:nucleic acid binding"/>
    <property type="evidence" value="ECO:0007669"/>
    <property type="project" value="InterPro"/>
</dbReference>
<name>A0A1L1PJ29_HYDIT</name>
<sequence length="118" mass="13175">MQAMSTTDIREDGGARKVSALAELRQHSDVSSLKSALHQLCSEFGRISRLDILTAMHEGTKQAICFLRMERPEQEQQLMKTLGVGRFGGEVVFVLNLNVPSKQNDFGPSSQWCDSDIY</sequence>
<dbReference type="InterPro" id="IPR012677">
    <property type="entry name" value="Nucleotide-bd_a/b_plait_sf"/>
</dbReference>
<reference evidence="2" key="2">
    <citation type="submission" date="2014-11" db="EMBL/GenBank/DDBJ databases">
        <title>Draft genome sequence of Hydrogenophaga intermedia S1.</title>
        <authorList>
            <person name="Gan H.M."/>
            <person name="Chew T.H."/>
            <person name="Stolz A."/>
        </authorList>
    </citation>
    <scope>NUCLEOTIDE SEQUENCE [LARGE SCALE GENOMIC DNA]</scope>
    <source>
        <strain evidence="2">S1</strain>
    </source>
</reference>
<dbReference type="Gene3D" id="3.30.70.330">
    <property type="match status" value="1"/>
</dbReference>
<evidence type="ECO:0000313" key="2">
    <source>
        <dbReference type="Proteomes" id="UP000028878"/>
    </source>
</evidence>